<dbReference type="eggNOG" id="COG1502">
    <property type="taxonomic scope" value="Bacteria"/>
</dbReference>
<dbReference type="PATRIC" id="fig|1357400.3.peg.1620"/>
<dbReference type="Gene3D" id="3.30.870.10">
    <property type="entry name" value="Endonuclease Chain A"/>
    <property type="match status" value="2"/>
</dbReference>
<evidence type="ECO:0000259" key="1">
    <source>
        <dbReference type="PROSITE" id="PS50035"/>
    </source>
</evidence>
<comment type="caution">
    <text evidence="2">The sequence shown here is derived from an EMBL/GenBank/DDBJ whole genome shotgun (WGS) entry which is preliminary data.</text>
</comment>
<dbReference type="Proteomes" id="UP000018731">
    <property type="component" value="Unassembled WGS sequence"/>
</dbReference>
<dbReference type="HOGENOM" id="CLU_026287_0_0_7"/>
<dbReference type="SUPFAM" id="SSF56024">
    <property type="entry name" value="Phospholipase D/nuclease"/>
    <property type="match status" value="2"/>
</dbReference>
<dbReference type="Pfam" id="PF13091">
    <property type="entry name" value="PLDc_2"/>
    <property type="match status" value="2"/>
</dbReference>
<sequence length="543" mass="62778">MNDTLTFLALFLICFVLAGCASIVPSTHYLKSKPQSDFEERDWLSTPIALPYLEELQEPQKSGALLVSEGSHAILHRISLARMARYSIEIQTYIYKNELASRVLMHEIYEAANRGVKVKILIDDNGLDSDYSDVIALNHHPNIQVRIFNPYRNRIKLFRLPEMILRFDKINRRMHNKLFIADNMALIIGGRNIADSYFDSSVNVNFADTEAFFIGKIAKDAKESFKQYWEYHRSIPVEFLPSKRKMRKFMKHYPKIIKSLESDEEKWEEYSQAINEAIDNYQQKQNKMYWGEAKLIADDVKKIDERNPTSKIYEELKDIWEGTNDSIYISSAYLVPGKRGLKMMQDSIQNGLNLFVLTNSLSSTDSLPVYAAWERYRDSLVRLGAQVYEYRRGEDKIKIRGRASKGASLHSKVLVFDKQITWIGSFNLDPRSTVINTEVMATFDNAEFATEATKLIHIDMQRAWRLELQGSKSNKNDESRGGKLRWCAPEYVEDSADEANKQSSLIDDFVREGGELCYKHSPDTSAFLRLLNVFMRLLPENQI</sequence>
<dbReference type="CDD" id="cd09111">
    <property type="entry name" value="PLDc_ymdC_like_1"/>
    <property type="match status" value="1"/>
</dbReference>
<dbReference type="GO" id="GO:0032049">
    <property type="term" value="P:cardiolipin biosynthetic process"/>
    <property type="evidence" value="ECO:0007669"/>
    <property type="project" value="UniProtKB-ARBA"/>
</dbReference>
<dbReference type="PANTHER" id="PTHR21248">
    <property type="entry name" value="CARDIOLIPIN SYNTHASE"/>
    <property type="match status" value="1"/>
</dbReference>
<dbReference type="InterPro" id="IPR025202">
    <property type="entry name" value="PLD-like_dom"/>
</dbReference>
<dbReference type="RefSeq" id="WP_023927932.1">
    <property type="nucleotide sequence ID" value="NZ_KI669454.1"/>
</dbReference>
<dbReference type="SMART" id="SM00155">
    <property type="entry name" value="PLDc"/>
    <property type="match status" value="2"/>
</dbReference>
<gene>
    <name evidence="2" type="ORF">HMPREF2086_01203</name>
</gene>
<dbReference type="AlphaFoldDB" id="V8C9I3"/>
<accession>V8C9I3</accession>
<dbReference type="EMBL" id="AZJI01000005">
    <property type="protein sequence ID" value="ETD23401.1"/>
    <property type="molecule type" value="Genomic_DNA"/>
</dbReference>
<evidence type="ECO:0000313" key="2">
    <source>
        <dbReference type="EMBL" id="ETD23401.1"/>
    </source>
</evidence>
<proteinExistence type="predicted"/>
<organism evidence="2 3">
    <name type="scientific">Helicobacter macacae MIT 99-5501</name>
    <dbReference type="NCBI Taxonomy" id="1357400"/>
    <lineage>
        <taxon>Bacteria</taxon>
        <taxon>Pseudomonadati</taxon>
        <taxon>Campylobacterota</taxon>
        <taxon>Epsilonproteobacteria</taxon>
        <taxon>Campylobacterales</taxon>
        <taxon>Helicobacteraceae</taxon>
        <taxon>Helicobacter</taxon>
    </lineage>
</organism>
<dbReference type="GO" id="GO:0030572">
    <property type="term" value="F:phosphatidyltransferase activity"/>
    <property type="evidence" value="ECO:0007669"/>
    <property type="project" value="UniProtKB-ARBA"/>
</dbReference>
<reference evidence="2 3" key="1">
    <citation type="journal article" date="2014" name="Genome Announc.">
        <title>Draft genome sequences of six enterohepatic helicobacter species isolated from humans and one from rhesus macaques.</title>
        <authorList>
            <person name="Shen Z."/>
            <person name="Sheh A."/>
            <person name="Young S.K."/>
            <person name="Abouelliel A."/>
            <person name="Ward D.V."/>
            <person name="Earl A.M."/>
            <person name="Fox J.G."/>
        </authorList>
    </citation>
    <scope>NUCLEOTIDE SEQUENCE [LARGE SCALE GENOMIC DNA]</scope>
    <source>
        <strain evidence="2 3">MIT 99-5501</strain>
    </source>
</reference>
<dbReference type="InterPro" id="IPR001736">
    <property type="entry name" value="PLipase_D/transphosphatidylase"/>
</dbReference>
<name>V8C9I3_9HELI</name>
<feature type="domain" description="PLD phosphodiesterase" evidence="1">
    <location>
        <begin position="170"/>
        <end position="197"/>
    </location>
</feature>
<feature type="domain" description="PLD phosphodiesterase" evidence="1">
    <location>
        <begin position="405"/>
        <end position="432"/>
    </location>
</feature>
<dbReference type="OrthoDB" id="9762009at2"/>
<protein>
    <recommendedName>
        <fullName evidence="1">PLD phosphodiesterase domain-containing protein</fullName>
    </recommendedName>
</protein>
<keyword evidence="3" id="KW-1185">Reference proteome</keyword>
<dbReference type="STRING" id="1357400.HMPREF2086_01203"/>
<dbReference type="CDD" id="cd09113">
    <property type="entry name" value="PLDc_ymdC_like_2"/>
    <property type="match status" value="1"/>
</dbReference>
<dbReference type="PROSITE" id="PS50035">
    <property type="entry name" value="PLD"/>
    <property type="match status" value="2"/>
</dbReference>
<evidence type="ECO:0000313" key="3">
    <source>
        <dbReference type="Proteomes" id="UP000018731"/>
    </source>
</evidence>
<dbReference type="PANTHER" id="PTHR21248:SF12">
    <property type="entry name" value="CARDIOLIPIN SYNTHASE C"/>
    <property type="match status" value="1"/>
</dbReference>